<feature type="binding site" evidence="3">
    <location>
        <position position="196"/>
    </location>
    <ligand>
        <name>substrate</name>
    </ligand>
</feature>
<feature type="signal peptide" evidence="7">
    <location>
        <begin position="1"/>
        <end position="25"/>
    </location>
</feature>
<proteinExistence type="inferred from homology"/>
<keyword evidence="8" id="KW-0378">Hydrolase</keyword>
<dbReference type="GO" id="GO:0016787">
    <property type="term" value="F:hydrolase activity"/>
    <property type="evidence" value="ECO:0007669"/>
    <property type="project" value="UniProtKB-KW"/>
</dbReference>
<organism evidence="8 9">
    <name type="scientific">Rathayibacter rathayi</name>
    <name type="common">Corynebacterium rathayi</name>
    <dbReference type="NCBI Taxonomy" id="33887"/>
    <lineage>
        <taxon>Bacteria</taxon>
        <taxon>Bacillati</taxon>
        <taxon>Actinomycetota</taxon>
        <taxon>Actinomycetes</taxon>
        <taxon>Micrococcales</taxon>
        <taxon>Microbacteriaceae</taxon>
        <taxon>Rathayibacter</taxon>
    </lineage>
</organism>
<feature type="chain" id="PRO_5044833286" evidence="7">
    <location>
        <begin position="26"/>
        <end position="570"/>
    </location>
</feature>
<feature type="active site" description="Proton donor/acceptor" evidence="2">
    <location>
        <position position="370"/>
    </location>
</feature>
<gene>
    <name evidence="8" type="ORF">C5C04_07820</name>
</gene>
<dbReference type="EMBL" id="PSUL01000014">
    <property type="protein sequence ID" value="PPF14192.1"/>
    <property type="molecule type" value="Genomic_DNA"/>
</dbReference>
<feature type="binding site" evidence="3">
    <location>
        <position position="107"/>
    </location>
    <ligand>
        <name>substrate</name>
    </ligand>
</feature>
<comment type="similarity">
    <text evidence="1 6">Belongs to the glycosyl hydrolase 68 family.</text>
</comment>
<comment type="caution">
    <text evidence="8">The sequence shown here is derived from an EMBL/GenBank/DDBJ whole genome shotgun (WGS) entry which is preliminary data.</text>
</comment>
<evidence type="ECO:0000256" key="6">
    <source>
        <dbReference type="RuleBase" id="RU361220"/>
    </source>
</evidence>
<dbReference type="AlphaFoldDB" id="A0ABD6W8L4"/>
<name>A0ABD6W8L4_RATRA</name>
<feature type="site" description="Transition state stabilizer" evidence="5">
    <location>
        <position position="278"/>
    </location>
</feature>
<comment type="cofactor">
    <cofactor evidence="4">
        <name>Ca(2+)</name>
        <dbReference type="ChEBI" id="CHEBI:29108"/>
    </cofactor>
</comment>
<accession>A0ABD6W8L4</accession>
<evidence type="ECO:0000256" key="5">
    <source>
        <dbReference type="PIRSR" id="PIRSR603469-4"/>
    </source>
</evidence>
<sequence length="570" mass="62995">MRERRPRRSLLVICACSALFASVFAGGGPGAAAESLQKGPQPTVHSQQAFAPEDNFTSKWTRADARQIKRLSDPSAPPRENSMPASLTMPTVPQDFPDMSNGKVWVWDTWPLADDNGNQYSVNGWEIIYSLVADRSIRFDDRHTFAKIGYFYRPADLPEAIRPKNGGWTYGGLVFREGVTDQIFADRSFSHQTQWSGSARISKDGEVKLFFTDVAFYRDDAGRDIKPYDSRIVLSVGHVQADAYGVSFSEFDHVQELLNPNGIFYQNAQQNRYYNFRDPFTFKDPAHPDDTYMVFEGNSAFSREEARCTKDDLGYGAGDPFAESVDAVNESGAIYQIGNVGLARAKNKALTEWEFLPPILSANCVTDQTERPQFIFTGGKAYLFTISHRQTFASGMDGPEGVYAFVGNGIRSDFQPLNGGSGLALGNPTNLNFPGGRPYAPSDDQPAGQFEAYSHYVMPGGLVESFIDSVGTSSHFSRGGTLAPTVKIEVTGVNSTVDYSYGNNGLGQWADIPANMHLFTLGGRSWIISEEDLEQIRSSIGSQLEDYFQGKPVAPDVREAIERFIAEHCR</sequence>
<evidence type="ECO:0000256" key="1">
    <source>
        <dbReference type="ARBA" id="ARBA00006775"/>
    </source>
</evidence>
<dbReference type="InterPro" id="IPR023296">
    <property type="entry name" value="Glyco_hydro_beta-prop_sf"/>
</dbReference>
<feature type="binding site" evidence="3">
    <location>
        <begin position="368"/>
        <end position="370"/>
    </location>
    <ligand>
        <name>substrate</name>
    </ligand>
</feature>
<dbReference type="Gene3D" id="2.115.10.20">
    <property type="entry name" value="Glycosyl hydrolase domain, family 43"/>
    <property type="match status" value="1"/>
</dbReference>
<dbReference type="SUPFAM" id="SSF75005">
    <property type="entry name" value="Arabinanase/levansucrase/invertase"/>
    <property type="match status" value="1"/>
</dbReference>
<evidence type="ECO:0000256" key="7">
    <source>
        <dbReference type="SAM" id="SignalP"/>
    </source>
</evidence>
<evidence type="ECO:0000256" key="4">
    <source>
        <dbReference type="PIRSR" id="PIRSR603469-3"/>
    </source>
</evidence>
<dbReference type="Proteomes" id="UP000237881">
    <property type="component" value="Unassembled WGS sequence"/>
</dbReference>
<reference evidence="8 9" key="1">
    <citation type="submission" date="2018-02" db="EMBL/GenBank/DDBJ databases">
        <title>Bacteriophage NCPPB3778 and a type I-E CRISPR drive the evolution of the US Biological Select Agent, Rathayibacter toxicus.</title>
        <authorList>
            <person name="Davis E.W.II."/>
            <person name="Tabima J.F."/>
            <person name="Weisberg A.J."/>
            <person name="Lopes L.D."/>
            <person name="Wiseman M.S."/>
            <person name="Wiseman M.S."/>
            <person name="Pupko T."/>
            <person name="Belcher M.S."/>
            <person name="Sechler A.J."/>
            <person name="Tancos M.A."/>
            <person name="Schroeder B.K."/>
            <person name="Murray T.D."/>
            <person name="Luster D.G."/>
            <person name="Schneider W.L."/>
            <person name="Rogers E."/>
            <person name="Andreote F.D."/>
            <person name="Grunwald N.J."/>
            <person name="Putnam M.L."/>
            <person name="Chang J.H."/>
        </authorList>
    </citation>
    <scope>NUCLEOTIDE SEQUENCE [LARGE SCALE GENOMIC DNA]</scope>
    <source>
        <strain evidence="8 9">AY1I9</strain>
    </source>
</reference>
<dbReference type="InterPro" id="IPR003469">
    <property type="entry name" value="Glyco_hydro_68"/>
</dbReference>
<dbReference type="CDD" id="cd08997">
    <property type="entry name" value="GH68"/>
    <property type="match status" value="1"/>
</dbReference>
<feature type="binding site" evidence="4">
    <location>
        <position position="367"/>
    </location>
    <ligand>
        <name>Ca(2+)</name>
        <dbReference type="ChEBI" id="CHEBI:29108"/>
        <label>1</label>
    </ligand>
</feature>
<protein>
    <submittedName>
        <fullName evidence="8">Glycoside hydrolase 68 family protein</fullName>
    </submittedName>
</protein>
<dbReference type="PROSITE" id="PS51318">
    <property type="entry name" value="TAT"/>
    <property type="match status" value="1"/>
</dbReference>
<keyword evidence="7" id="KW-0732">Signal</keyword>
<evidence type="ECO:0000313" key="9">
    <source>
        <dbReference type="Proteomes" id="UP000237881"/>
    </source>
</evidence>
<keyword evidence="4" id="KW-0106">Calcium</keyword>
<evidence type="ECO:0000256" key="2">
    <source>
        <dbReference type="PIRSR" id="PIRSR603469-1"/>
    </source>
</evidence>
<keyword evidence="4" id="KW-0479">Metal-binding</keyword>
<feature type="binding site" evidence="4">
    <location>
        <position position="278"/>
    </location>
    <ligand>
        <name>Ca(2+)</name>
        <dbReference type="ChEBI" id="CHEBI:29108"/>
        <label>1</label>
    </ligand>
</feature>
<dbReference type="Pfam" id="PF02435">
    <property type="entry name" value="Glyco_hydro_68"/>
    <property type="match status" value="1"/>
</dbReference>
<dbReference type="InterPro" id="IPR006311">
    <property type="entry name" value="TAT_signal"/>
</dbReference>
<evidence type="ECO:0000256" key="3">
    <source>
        <dbReference type="PIRSR" id="PIRSR603469-2"/>
    </source>
</evidence>
<evidence type="ECO:0000313" key="8">
    <source>
        <dbReference type="EMBL" id="PPF14192.1"/>
    </source>
</evidence>
<feature type="active site" description="Nucleophile" evidence="2">
    <location>
        <position position="108"/>
    </location>
</feature>